<dbReference type="PaxDb" id="3708-A0A078FMN5"/>
<sequence>MTICSFLARTIISLICSFISEFPMAALIRELLALLERVRSGDVPLYLVSWRGFIATYIEFGDDKAAAAATLYVAAETDAVTIFCAPSLT</sequence>
<reference evidence="2" key="3">
    <citation type="submission" date="2021-01" db="EMBL/GenBank/DDBJ databases">
        <authorList>
            <consortium name="Genoscope - CEA"/>
            <person name="William W."/>
        </authorList>
    </citation>
    <scope>NUCLEOTIDE SEQUENCE</scope>
</reference>
<name>A0A078FMN5_BRANA</name>
<accession>A0A078FMN5</accession>
<keyword evidence="1" id="KW-0812">Transmembrane</keyword>
<proteinExistence type="predicted"/>
<reference evidence="3 4" key="1">
    <citation type="journal article" date="2014" name="Science">
        <title>Plant genetics. Early allopolyploid evolution in the post-Neolithic Brassica napus oilseed genome.</title>
        <authorList>
            <person name="Chalhoub B."/>
            <person name="Denoeud F."/>
            <person name="Liu S."/>
            <person name="Parkin I.A."/>
            <person name="Tang H."/>
            <person name="Wang X."/>
            <person name="Chiquet J."/>
            <person name="Belcram H."/>
            <person name="Tong C."/>
            <person name="Samans B."/>
            <person name="Correa M."/>
            <person name="Da Silva C."/>
            <person name="Just J."/>
            <person name="Falentin C."/>
            <person name="Koh C.S."/>
            <person name="Le Clainche I."/>
            <person name="Bernard M."/>
            <person name="Bento P."/>
            <person name="Noel B."/>
            <person name="Labadie K."/>
            <person name="Alberti A."/>
            <person name="Charles M."/>
            <person name="Arnaud D."/>
            <person name="Guo H."/>
            <person name="Daviaud C."/>
            <person name="Alamery S."/>
            <person name="Jabbari K."/>
            <person name="Zhao M."/>
            <person name="Edger P.P."/>
            <person name="Chelaifa H."/>
            <person name="Tack D."/>
            <person name="Lassalle G."/>
            <person name="Mestiri I."/>
            <person name="Schnel N."/>
            <person name="Le Paslier M.C."/>
            <person name="Fan G."/>
            <person name="Renault V."/>
            <person name="Bayer P.E."/>
            <person name="Golicz A.A."/>
            <person name="Manoli S."/>
            <person name="Lee T.H."/>
            <person name="Thi V.H."/>
            <person name="Chalabi S."/>
            <person name="Hu Q."/>
            <person name="Fan C."/>
            <person name="Tollenaere R."/>
            <person name="Lu Y."/>
            <person name="Battail C."/>
            <person name="Shen J."/>
            <person name="Sidebottom C.H."/>
            <person name="Wang X."/>
            <person name="Canaguier A."/>
            <person name="Chauveau A."/>
            <person name="Berard A."/>
            <person name="Deniot G."/>
            <person name="Guan M."/>
            <person name="Liu Z."/>
            <person name="Sun F."/>
            <person name="Lim Y.P."/>
            <person name="Lyons E."/>
            <person name="Town C.D."/>
            <person name="Bancroft I."/>
            <person name="Wang X."/>
            <person name="Meng J."/>
            <person name="Ma J."/>
            <person name="Pires J.C."/>
            <person name="King G.J."/>
            <person name="Brunel D."/>
            <person name="Delourme R."/>
            <person name="Renard M."/>
            <person name="Aury J.M."/>
            <person name="Adams K.L."/>
            <person name="Batley J."/>
            <person name="Snowdon R.J."/>
            <person name="Tost J."/>
            <person name="Edwards D."/>
            <person name="Zhou Y."/>
            <person name="Hua W."/>
            <person name="Sharpe A.G."/>
            <person name="Paterson A.H."/>
            <person name="Guan C."/>
            <person name="Wincker P."/>
        </authorList>
    </citation>
    <scope>NUCLEOTIDE SEQUENCE [LARGE SCALE GENOMIC DNA]</scope>
    <source>
        <strain evidence="4">cv. Darmor-bzh</strain>
    </source>
</reference>
<keyword evidence="1" id="KW-1133">Transmembrane helix</keyword>
<keyword evidence="1" id="KW-0472">Membrane</keyword>
<evidence type="ECO:0000256" key="1">
    <source>
        <dbReference type="SAM" id="Phobius"/>
    </source>
</evidence>
<reference evidence="3" key="2">
    <citation type="submission" date="2014-06" db="EMBL/GenBank/DDBJ databases">
        <authorList>
            <person name="Genoscope - CEA"/>
        </authorList>
    </citation>
    <scope>NUCLEOTIDE SEQUENCE</scope>
</reference>
<dbReference type="AlphaFoldDB" id="A0A078FMN5"/>
<evidence type="ECO:0000313" key="3">
    <source>
        <dbReference type="EMBL" id="CDY14361.1"/>
    </source>
</evidence>
<protein>
    <submittedName>
        <fullName evidence="2">(rape) hypothetical protein</fullName>
    </submittedName>
    <submittedName>
        <fullName evidence="3">BnaA10g06940D protein</fullName>
    </submittedName>
</protein>
<organism evidence="3 4">
    <name type="scientific">Brassica napus</name>
    <name type="common">Rape</name>
    <dbReference type="NCBI Taxonomy" id="3708"/>
    <lineage>
        <taxon>Eukaryota</taxon>
        <taxon>Viridiplantae</taxon>
        <taxon>Streptophyta</taxon>
        <taxon>Embryophyta</taxon>
        <taxon>Tracheophyta</taxon>
        <taxon>Spermatophyta</taxon>
        <taxon>Magnoliopsida</taxon>
        <taxon>eudicotyledons</taxon>
        <taxon>Gunneridae</taxon>
        <taxon>Pentapetalae</taxon>
        <taxon>rosids</taxon>
        <taxon>malvids</taxon>
        <taxon>Brassicales</taxon>
        <taxon>Brassicaceae</taxon>
        <taxon>Brassiceae</taxon>
        <taxon>Brassica</taxon>
    </lineage>
</organism>
<dbReference type="Gramene" id="CDY14361">
    <property type="protein sequence ID" value="CDY14361"/>
    <property type="gene ID" value="GSBRNA2T00078985001"/>
</dbReference>
<dbReference type="Proteomes" id="UP001295469">
    <property type="component" value="Chromosome A10"/>
</dbReference>
<dbReference type="EMBL" id="HG994364">
    <property type="protein sequence ID" value="CAF2325325.1"/>
    <property type="molecule type" value="Genomic_DNA"/>
</dbReference>
<evidence type="ECO:0000313" key="4">
    <source>
        <dbReference type="Proteomes" id="UP000028999"/>
    </source>
</evidence>
<gene>
    <name evidence="3" type="primary">BnaA10g06940D</name>
    <name evidence="2" type="ORF">DARMORV10_A10P11080.1</name>
    <name evidence="3" type="ORF">GSBRNA2T00078985001</name>
</gene>
<keyword evidence="4" id="KW-1185">Reference proteome</keyword>
<dbReference type="Proteomes" id="UP000028999">
    <property type="component" value="Unassembled WGS sequence"/>
</dbReference>
<feature type="transmembrane region" description="Helical" evidence="1">
    <location>
        <begin position="6"/>
        <end position="28"/>
    </location>
</feature>
<evidence type="ECO:0000313" key="2">
    <source>
        <dbReference type="EMBL" id="CAF2325325.1"/>
    </source>
</evidence>
<dbReference type="EMBL" id="LK032042">
    <property type="protein sequence ID" value="CDY14361.1"/>
    <property type="molecule type" value="Genomic_DNA"/>
</dbReference>